<gene>
    <name evidence="1" type="ORF">Pc21g18490</name>
    <name evidence="1" type="ORF">PCH_Pc21g18490</name>
</gene>
<dbReference type="HOGENOM" id="CLU_1579048_0_0_1"/>
<accession>B6HHR9</accession>
<sequence>MARISQWVSLVAQRLFWEAFGAPIMEDSWGIPRDPIWRIAHGANCFMMMFWAPKHLLTNVITSKIDRRYERLVERNRENSGRSDKNWARQTRSIREKFNCRIPFDFPSNMRCRPIMPHSGWTPAWLGLSLQPLLVQIRAQKSIVVTVMSENTSRCLMTVILGEVGGSGV</sequence>
<reference evidence="1 2" key="1">
    <citation type="journal article" date="2008" name="Nat. Biotechnol.">
        <title>Genome sequencing and analysis of the filamentous fungus Penicillium chrysogenum.</title>
        <authorList>
            <person name="van den Berg M.A."/>
            <person name="Albang R."/>
            <person name="Albermann K."/>
            <person name="Badger J.H."/>
            <person name="Daran J.-M."/>
            <person name="Driessen A.J.M."/>
            <person name="Garcia-Estrada C."/>
            <person name="Fedorova N.D."/>
            <person name="Harris D.M."/>
            <person name="Heijne W.H.M."/>
            <person name="Joardar V.S."/>
            <person name="Kiel J.A.K.W."/>
            <person name="Kovalchuk A."/>
            <person name="Martin J.F."/>
            <person name="Nierman W.C."/>
            <person name="Nijland J.G."/>
            <person name="Pronk J.T."/>
            <person name="Roubos J.A."/>
            <person name="van der Klei I.J."/>
            <person name="van Peij N.N.M.E."/>
            <person name="Veenhuis M."/>
            <person name="von Doehren H."/>
            <person name="Wagner C."/>
            <person name="Wortman J.R."/>
            <person name="Bovenberg R.A.L."/>
        </authorList>
    </citation>
    <scope>NUCLEOTIDE SEQUENCE [LARGE SCALE GENOMIC DNA]</scope>
    <source>
        <strain evidence="2">ATCC 28089 / DSM 1075 / NRRL 1951 / Wisconsin 54-1255</strain>
    </source>
</reference>
<keyword evidence="2" id="KW-1185">Reference proteome</keyword>
<evidence type="ECO:0000313" key="2">
    <source>
        <dbReference type="Proteomes" id="UP000000724"/>
    </source>
</evidence>
<organism evidence="1 2">
    <name type="scientific">Penicillium rubens (strain ATCC 28089 / DSM 1075 / NRRL 1951 / Wisconsin 54-1255)</name>
    <name type="common">Penicillium chrysogenum</name>
    <dbReference type="NCBI Taxonomy" id="500485"/>
    <lineage>
        <taxon>Eukaryota</taxon>
        <taxon>Fungi</taxon>
        <taxon>Dikarya</taxon>
        <taxon>Ascomycota</taxon>
        <taxon>Pezizomycotina</taxon>
        <taxon>Eurotiomycetes</taxon>
        <taxon>Eurotiomycetidae</taxon>
        <taxon>Eurotiales</taxon>
        <taxon>Aspergillaceae</taxon>
        <taxon>Penicillium</taxon>
        <taxon>Penicillium chrysogenum species complex</taxon>
    </lineage>
</organism>
<protein>
    <submittedName>
        <fullName evidence="1">Uncharacterized protein</fullName>
    </submittedName>
</protein>
<proteinExistence type="predicted"/>
<dbReference type="EMBL" id="AM920436">
    <property type="protein sequence ID" value="CAP96746.1"/>
    <property type="molecule type" value="Genomic_DNA"/>
</dbReference>
<evidence type="ECO:0000313" key="1">
    <source>
        <dbReference type="EMBL" id="CAP96746.1"/>
    </source>
</evidence>
<dbReference type="OrthoDB" id="10625598at2759"/>
<name>B6HHR9_PENRW</name>
<dbReference type="AlphaFoldDB" id="B6HHR9"/>
<dbReference type="OMA" id="IMEDSWG"/>
<dbReference type="VEuPathDB" id="FungiDB:PCH_Pc21g18490"/>
<dbReference type="Proteomes" id="UP000000724">
    <property type="component" value="Contig Pc00c21"/>
</dbReference>